<evidence type="ECO:0000313" key="3">
    <source>
        <dbReference type="EMBL" id="CAJ1407966.1"/>
    </source>
</evidence>
<feature type="chain" id="PRO_5041454718" evidence="2">
    <location>
        <begin position="23"/>
        <end position="411"/>
    </location>
</feature>
<proteinExistence type="predicted"/>
<dbReference type="EMBL" id="CAUJNA010003698">
    <property type="protein sequence ID" value="CAJ1407966.1"/>
    <property type="molecule type" value="Genomic_DNA"/>
</dbReference>
<dbReference type="AlphaFoldDB" id="A0AA36JLV8"/>
<protein>
    <submittedName>
        <fullName evidence="3">Uncharacterized protein</fullName>
    </submittedName>
</protein>
<organism evidence="3 4">
    <name type="scientific">Effrenium voratum</name>
    <dbReference type="NCBI Taxonomy" id="2562239"/>
    <lineage>
        <taxon>Eukaryota</taxon>
        <taxon>Sar</taxon>
        <taxon>Alveolata</taxon>
        <taxon>Dinophyceae</taxon>
        <taxon>Suessiales</taxon>
        <taxon>Symbiodiniaceae</taxon>
        <taxon>Effrenium</taxon>
    </lineage>
</organism>
<name>A0AA36JLV8_9DINO</name>
<evidence type="ECO:0000313" key="4">
    <source>
        <dbReference type="Proteomes" id="UP001178507"/>
    </source>
</evidence>
<reference evidence="3" key="1">
    <citation type="submission" date="2023-08" db="EMBL/GenBank/DDBJ databases">
        <authorList>
            <person name="Chen Y."/>
            <person name="Shah S."/>
            <person name="Dougan E. K."/>
            <person name="Thang M."/>
            <person name="Chan C."/>
        </authorList>
    </citation>
    <scope>NUCLEOTIDE SEQUENCE</scope>
</reference>
<sequence>MTRPVHVCLVVLLAWQFRFVFQRSFVTFQGVRQPQGSVARTTRRVRERRQASPRPRPKQADSYTPAKVITSRVKTAASAPAILAVMQSERENPNMDLIAVAAAWCQLARLKQGIDAEVTKSQSFAMFVIQTRSTLQRPETLEAQAVSNILWSAARLRSSTSSQLKALWISLARAVKATARQMIAQGVANSIWAVATLATTNTDSEALLTGLPALAKRLPAVISEMTRQAFSNVIWATGQLSADHSHAALSQDLRKVLPVVVTQARVELPSATPQALANSCWGLALSDTHDAAFLQAVAERVASEAAGWQSKLAELTLPSVLCSFARLKAVGHDDMLDVAANNLSLMIGEMNDWGLCATLWSYQQLDRGEFLTFQRRLEAEVVRRQLLTEDVERSRMGPEVWQMDGGQSKRT</sequence>
<comment type="caution">
    <text evidence="3">The sequence shown here is derived from an EMBL/GenBank/DDBJ whole genome shotgun (WGS) entry which is preliminary data.</text>
</comment>
<keyword evidence="2" id="KW-0732">Signal</keyword>
<dbReference type="Proteomes" id="UP001178507">
    <property type="component" value="Unassembled WGS sequence"/>
</dbReference>
<keyword evidence="4" id="KW-1185">Reference proteome</keyword>
<feature type="region of interest" description="Disordered" evidence="1">
    <location>
        <begin position="37"/>
        <end position="63"/>
    </location>
</feature>
<gene>
    <name evidence="3" type="ORF">EVOR1521_LOCUS29538</name>
</gene>
<accession>A0AA36JLV8</accession>
<evidence type="ECO:0000256" key="1">
    <source>
        <dbReference type="SAM" id="MobiDB-lite"/>
    </source>
</evidence>
<feature type="signal peptide" evidence="2">
    <location>
        <begin position="1"/>
        <end position="22"/>
    </location>
</feature>
<evidence type="ECO:0000256" key="2">
    <source>
        <dbReference type="SAM" id="SignalP"/>
    </source>
</evidence>